<dbReference type="Proteomes" id="UP000515124">
    <property type="component" value="Unplaced"/>
</dbReference>
<proteinExistence type="predicted"/>
<feature type="domain" description="PGG" evidence="3">
    <location>
        <begin position="481"/>
        <end position="593"/>
    </location>
</feature>
<feature type="region of interest" description="Disordered" evidence="1">
    <location>
        <begin position="387"/>
        <end position="416"/>
    </location>
</feature>
<evidence type="ECO:0000313" key="5">
    <source>
        <dbReference type="RefSeq" id="XP_021821937.1"/>
    </source>
</evidence>
<dbReference type="SMART" id="SM00248">
    <property type="entry name" value="ANK"/>
    <property type="match status" value="4"/>
</dbReference>
<dbReference type="InterPro" id="IPR026961">
    <property type="entry name" value="PGG_dom"/>
</dbReference>
<keyword evidence="2" id="KW-0812">Transmembrane</keyword>
<name>A0A6P5T3L8_PRUAV</name>
<keyword evidence="2" id="KW-1133">Transmembrane helix</keyword>
<dbReference type="GO" id="GO:0016020">
    <property type="term" value="C:membrane"/>
    <property type="evidence" value="ECO:0007669"/>
    <property type="project" value="TreeGrafter"/>
</dbReference>
<dbReference type="Pfam" id="PF12796">
    <property type="entry name" value="Ank_2"/>
    <property type="match status" value="1"/>
</dbReference>
<accession>A0A6P5T3L8</accession>
<organism evidence="4 5">
    <name type="scientific">Prunus avium</name>
    <name type="common">Cherry</name>
    <name type="synonym">Cerasus avium</name>
    <dbReference type="NCBI Taxonomy" id="42229"/>
    <lineage>
        <taxon>Eukaryota</taxon>
        <taxon>Viridiplantae</taxon>
        <taxon>Streptophyta</taxon>
        <taxon>Embryophyta</taxon>
        <taxon>Tracheophyta</taxon>
        <taxon>Spermatophyta</taxon>
        <taxon>Magnoliopsida</taxon>
        <taxon>eudicotyledons</taxon>
        <taxon>Gunneridae</taxon>
        <taxon>Pentapetalae</taxon>
        <taxon>rosids</taxon>
        <taxon>fabids</taxon>
        <taxon>Rosales</taxon>
        <taxon>Rosaceae</taxon>
        <taxon>Amygdaloideae</taxon>
        <taxon>Amygdaleae</taxon>
        <taxon>Prunus</taxon>
    </lineage>
</organism>
<keyword evidence="4" id="KW-1185">Reference proteome</keyword>
<feature type="compositionally biased region" description="Polar residues" evidence="1">
    <location>
        <begin position="397"/>
        <end position="406"/>
    </location>
</feature>
<dbReference type="Pfam" id="PF13962">
    <property type="entry name" value="PGG"/>
    <property type="match status" value="1"/>
</dbReference>
<dbReference type="SUPFAM" id="SSF48403">
    <property type="entry name" value="Ankyrin repeat"/>
    <property type="match status" value="1"/>
</dbReference>
<dbReference type="KEGG" id="pavi:110763456"/>
<dbReference type="AlphaFoldDB" id="A0A6P5T3L8"/>
<dbReference type="RefSeq" id="XP_021821937.1">
    <property type="nucleotide sequence ID" value="XM_021966245.1"/>
</dbReference>
<gene>
    <name evidence="5" type="primary">LOC110763456</name>
</gene>
<sequence>MATEDEIKRMDTETIREHLFHITMENKWKEVVITYKLNPEAHEARITSAGDTALHIAVSERQEDYVKELVKLMPNEKLKTENKRRNTPLHIAASMGNERMCECIATRDPLLVGAFNADKETPLFLAALHGKKAAFLCLHNICIASPDGKQKLNDYYRRKDGDTILHCAISGDYFDLAFQIIHLYEKLADTVNEKGVSPLHLLAAKPSAFRTGSHLSRTDSIIYHALHVDKLKVEPPDSSNQGGINKTNKQEKDINFIRLFRKLIGVVIFNRSSQRPDPETPFVPPTNEGNAETPVAPRTNEGNQETPVPPTNKENPLWKKIRKIREKKEKHKWSVQIMNELLERTTMYKYRNNSGMHPKSHIDDGETMPYQIFGDDDKVILKGDEASEDGHNKETNLDNQNIVQGSSKRKKKKKKQIRAILLPPWDKLLSKSTEQPRSKPDDVFVKHSVPRHVYAHTNLKGQTAKDIFTETHSGVIEAGAKWLTSTSESCSVVAALIATVAFATSTTVPGGVKDDSGKPTLENQPAFGIFAISSLVALCFSVTALVMFLSILTSRHQDKDFAKDLPRRLLVGLTSLFVSIASMLVSFCAGHFFVIRDKFKYAAFPVYAITCLPVTFFALVQFPLYVDLVRATFTKVPQRSYKVRLDLLYFRRG</sequence>
<feature type="compositionally biased region" description="Basic residues" evidence="1">
    <location>
        <begin position="407"/>
        <end position="416"/>
    </location>
</feature>
<feature type="compositionally biased region" description="Basic and acidic residues" evidence="1">
    <location>
        <begin position="387"/>
        <end position="396"/>
    </location>
</feature>
<protein>
    <submittedName>
        <fullName evidence="5">Uncharacterized protein LOC110763456</fullName>
    </submittedName>
</protein>
<keyword evidence="2" id="KW-0472">Membrane</keyword>
<dbReference type="Gene3D" id="1.25.40.20">
    <property type="entry name" value="Ankyrin repeat-containing domain"/>
    <property type="match status" value="1"/>
</dbReference>
<evidence type="ECO:0000256" key="1">
    <source>
        <dbReference type="SAM" id="MobiDB-lite"/>
    </source>
</evidence>
<evidence type="ECO:0000256" key="2">
    <source>
        <dbReference type="SAM" id="Phobius"/>
    </source>
</evidence>
<dbReference type="PANTHER" id="PTHR24177">
    <property type="entry name" value="CASKIN"/>
    <property type="match status" value="1"/>
</dbReference>
<dbReference type="PANTHER" id="PTHR24177:SF103">
    <property type="entry name" value="PGG DOMAIN-CONTAINING PROTEIN"/>
    <property type="match status" value="1"/>
</dbReference>
<feature type="transmembrane region" description="Helical" evidence="2">
    <location>
        <begin position="606"/>
        <end position="626"/>
    </location>
</feature>
<evidence type="ECO:0000313" key="4">
    <source>
        <dbReference type="Proteomes" id="UP000515124"/>
    </source>
</evidence>
<feature type="region of interest" description="Disordered" evidence="1">
    <location>
        <begin position="273"/>
        <end position="315"/>
    </location>
</feature>
<reference evidence="5" key="1">
    <citation type="submission" date="2025-08" db="UniProtKB">
        <authorList>
            <consortium name="RefSeq"/>
        </authorList>
    </citation>
    <scope>IDENTIFICATION</scope>
</reference>
<dbReference type="InterPro" id="IPR036770">
    <property type="entry name" value="Ankyrin_rpt-contain_sf"/>
</dbReference>
<dbReference type="GeneID" id="110763456"/>
<dbReference type="InterPro" id="IPR002110">
    <property type="entry name" value="Ankyrin_rpt"/>
</dbReference>
<feature type="transmembrane region" description="Helical" evidence="2">
    <location>
        <begin position="569"/>
        <end position="594"/>
    </location>
</feature>
<evidence type="ECO:0000259" key="3">
    <source>
        <dbReference type="Pfam" id="PF13962"/>
    </source>
</evidence>
<feature type="transmembrane region" description="Helical" evidence="2">
    <location>
        <begin position="526"/>
        <end position="549"/>
    </location>
</feature>